<gene>
    <name evidence="1" type="primary">sopD2_2</name>
    <name evidence="1" type="ORF">NCTC6754_06999</name>
</gene>
<accession>A0A3S4LXJ1</accession>
<sequence length="48" mass="5666">MEKKISRYPELLEGFANKLKDAVNEDDDVKDEVYKLMRSGEDRKMECV</sequence>
<evidence type="ECO:0000313" key="2">
    <source>
        <dbReference type="Proteomes" id="UP000269208"/>
    </source>
</evidence>
<name>A0A3S4LXJ1_SALET</name>
<dbReference type="EMBL" id="LR134190">
    <property type="protein sequence ID" value="VEB61531.1"/>
    <property type="molecule type" value="Genomic_DNA"/>
</dbReference>
<evidence type="ECO:0000313" key="1">
    <source>
        <dbReference type="EMBL" id="VEB61531.1"/>
    </source>
</evidence>
<reference evidence="1 2" key="1">
    <citation type="submission" date="2018-12" db="EMBL/GenBank/DDBJ databases">
        <authorList>
            <consortium name="Pathogen Informatics"/>
        </authorList>
    </citation>
    <scope>NUCLEOTIDE SEQUENCE [LARGE SCALE GENOMIC DNA]</scope>
    <source>
        <strain evidence="1 2">NCTC6754</strain>
    </source>
</reference>
<organism evidence="1 2">
    <name type="scientific">Salmonella enterica I</name>
    <dbReference type="NCBI Taxonomy" id="59201"/>
    <lineage>
        <taxon>Bacteria</taxon>
        <taxon>Pseudomonadati</taxon>
        <taxon>Pseudomonadota</taxon>
        <taxon>Gammaproteobacteria</taxon>
        <taxon>Enterobacterales</taxon>
        <taxon>Enterobacteriaceae</taxon>
        <taxon>Salmonella</taxon>
    </lineage>
</organism>
<dbReference type="InterPro" id="IPR022747">
    <property type="entry name" value="SopD"/>
</dbReference>
<dbReference type="AlphaFoldDB" id="A0A3S4LXJ1"/>
<dbReference type="Proteomes" id="UP000269208">
    <property type="component" value="Chromosome"/>
</dbReference>
<proteinExistence type="predicted"/>
<dbReference type="GO" id="GO:0033644">
    <property type="term" value="C:host cell membrane"/>
    <property type="evidence" value="ECO:0007669"/>
    <property type="project" value="InterPro"/>
</dbReference>
<protein>
    <submittedName>
        <fullName evidence="1">Pathogenicity island 1 protein SopD2</fullName>
    </submittedName>
</protein>
<dbReference type="Pfam" id="PF11047">
    <property type="entry name" value="SopD"/>
    <property type="match status" value="1"/>
</dbReference>